<name>A0A1J4JJV0_9EUKA</name>
<comment type="caution">
    <text evidence="1">The sequence shown here is derived from an EMBL/GenBank/DDBJ whole genome shotgun (WGS) entry which is preliminary data.</text>
</comment>
<accession>A0A1J4JJV0</accession>
<keyword evidence="2" id="KW-1185">Reference proteome</keyword>
<dbReference type="VEuPathDB" id="TrichDB:TRFO_36275"/>
<dbReference type="GeneID" id="94845431"/>
<gene>
    <name evidence="1" type="ORF">TRFO_36275</name>
</gene>
<evidence type="ECO:0000313" key="2">
    <source>
        <dbReference type="Proteomes" id="UP000179807"/>
    </source>
</evidence>
<dbReference type="Proteomes" id="UP000179807">
    <property type="component" value="Unassembled WGS sequence"/>
</dbReference>
<protein>
    <submittedName>
        <fullName evidence="1">Uncharacterized protein</fullName>
    </submittedName>
</protein>
<evidence type="ECO:0000313" key="1">
    <source>
        <dbReference type="EMBL" id="OHS97516.1"/>
    </source>
</evidence>
<dbReference type="AlphaFoldDB" id="A0A1J4JJV0"/>
<proteinExistence type="predicted"/>
<organism evidence="1 2">
    <name type="scientific">Tritrichomonas foetus</name>
    <dbReference type="NCBI Taxonomy" id="1144522"/>
    <lineage>
        <taxon>Eukaryota</taxon>
        <taxon>Metamonada</taxon>
        <taxon>Parabasalia</taxon>
        <taxon>Tritrichomonadida</taxon>
        <taxon>Tritrichomonadidae</taxon>
        <taxon>Tritrichomonas</taxon>
    </lineage>
</organism>
<dbReference type="EMBL" id="MLAK01001111">
    <property type="protein sequence ID" value="OHS97516.1"/>
    <property type="molecule type" value="Genomic_DNA"/>
</dbReference>
<sequence length="115" mass="13533">MFTVHDGIIDFFDGDNFSITLPLGSAYSTKTSMTDSFKYFVSLHPKNNGKIIWKIVNGFRSKDFAMISLFEKFRENDLNFRVTLYVIFFRSHKKFLRLFNSTNDLINLLFSFVFV</sequence>
<dbReference type="RefSeq" id="XP_068350653.1">
    <property type="nucleotide sequence ID" value="XM_068510727.1"/>
</dbReference>
<reference evidence="1" key="1">
    <citation type="submission" date="2016-10" db="EMBL/GenBank/DDBJ databases">
        <authorList>
            <person name="Benchimol M."/>
            <person name="Almeida L.G."/>
            <person name="Vasconcelos A.T."/>
            <person name="Perreira-Neves A."/>
            <person name="Rosa I.A."/>
            <person name="Tasca T."/>
            <person name="Bogo M.R."/>
            <person name="de Souza W."/>
        </authorList>
    </citation>
    <scope>NUCLEOTIDE SEQUENCE [LARGE SCALE GENOMIC DNA]</scope>
    <source>
        <strain evidence="1">K</strain>
    </source>
</reference>